<reference evidence="2" key="1">
    <citation type="journal article" date="2023" name="Nat. Plants">
        <title>Single-cell RNA sequencing provides a high-resolution roadmap for understanding the multicellular compartmentation of specialized metabolism.</title>
        <authorList>
            <person name="Sun S."/>
            <person name="Shen X."/>
            <person name="Li Y."/>
            <person name="Li Y."/>
            <person name="Wang S."/>
            <person name="Li R."/>
            <person name="Zhang H."/>
            <person name="Shen G."/>
            <person name="Guo B."/>
            <person name="Wei J."/>
            <person name="Xu J."/>
            <person name="St-Pierre B."/>
            <person name="Chen S."/>
            <person name="Sun C."/>
        </authorList>
    </citation>
    <scope>NUCLEOTIDE SEQUENCE [LARGE SCALE GENOMIC DNA]</scope>
</reference>
<dbReference type="Proteomes" id="UP001060085">
    <property type="component" value="Linkage Group LG06"/>
</dbReference>
<accession>A0ACC0AHP3</accession>
<name>A0ACC0AHP3_CATRO</name>
<keyword evidence="2" id="KW-1185">Reference proteome</keyword>
<proteinExistence type="predicted"/>
<gene>
    <name evidence="1" type="ORF">M9H77_28919</name>
</gene>
<protein>
    <submittedName>
        <fullName evidence="1">Uncharacterized protein</fullName>
    </submittedName>
</protein>
<sequence>MENCGKSVVASCDELDIADCDVFNSPGVDEDSLKPQECEEEEVSPVTEICNEHSLVDTTVRSEEDAFELYNDYAYKLGFSVRKGRQKCKAGSGIKYLKQFTCYKEGKKCDRRNVNKCYSKADVRTNCKAMIEFRLNEKGGWTVSKHVTNHNHELCPANQKHLMRSQRTATKNHVGNFQEMKDSGISIVDDLTVLKKRVEGSSFADFTSRDVYNSLRLMDNFCCHNDKWLNNLYNMREKWCPAFNKDFFSGGILSSQRSEATHHAIFRRLSKTSTLCDFYRIFVEVISEWRSNENMEDFPCNQGHVEMALPNSKLLQHANGIYTIEAYLLFEEQFMKFPEYCQGLVLSNDGQHVYEIWHPDMISIRHTVVFNEHTMCISCTCKMFNEVGVLCSHCLRIMNFHCVQVIPDKYILKRWKGNREIENAEKVNKKDIEVSSVWRRQMIRKFSDLISASELNVNARECVQEGFKTMSDKIVADVGSYYVNDLENEGVSSNIKDPIGSYAKEERNILDFAGLNARTRTLTPERQHRLKSSFEAAPFEDARKVEKPAFPSSGLQYDSSECSSCCSTNVSNGVLDRYIDDEQQEKSNFLREVRMIMGMASESRLQCFSIAILLLQPMVGSRNQSLSHLGKLMASRALLFSDEQENVLPETGVSLPALMQTVRGLNEERVDIAYEVSSILKDWTADRASLREEHKSATEKELDRRSGEWSLKLEKYQAEEHRVRDRVRELAEQNVFLQREKSLLLGKQKQIIKAGLHIQNNNLRA</sequence>
<evidence type="ECO:0000313" key="1">
    <source>
        <dbReference type="EMBL" id="KAI5660126.1"/>
    </source>
</evidence>
<dbReference type="EMBL" id="CM044706">
    <property type="protein sequence ID" value="KAI5660126.1"/>
    <property type="molecule type" value="Genomic_DNA"/>
</dbReference>
<organism evidence="1 2">
    <name type="scientific">Catharanthus roseus</name>
    <name type="common">Madagascar periwinkle</name>
    <name type="synonym">Vinca rosea</name>
    <dbReference type="NCBI Taxonomy" id="4058"/>
    <lineage>
        <taxon>Eukaryota</taxon>
        <taxon>Viridiplantae</taxon>
        <taxon>Streptophyta</taxon>
        <taxon>Embryophyta</taxon>
        <taxon>Tracheophyta</taxon>
        <taxon>Spermatophyta</taxon>
        <taxon>Magnoliopsida</taxon>
        <taxon>eudicotyledons</taxon>
        <taxon>Gunneridae</taxon>
        <taxon>Pentapetalae</taxon>
        <taxon>asterids</taxon>
        <taxon>lamiids</taxon>
        <taxon>Gentianales</taxon>
        <taxon>Apocynaceae</taxon>
        <taxon>Rauvolfioideae</taxon>
        <taxon>Vinceae</taxon>
        <taxon>Catharanthinae</taxon>
        <taxon>Catharanthus</taxon>
    </lineage>
</organism>
<evidence type="ECO:0000313" key="2">
    <source>
        <dbReference type="Proteomes" id="UP001060085"/>
    </source>
</evidence>
<comment type="caution">
    <text evidence="1">The sequence shown here is derived from an EMBL/GenBank/DDBJ whole genome shotgun (WGS) entry which is preliminary data.</text>
</comment>